<reference evidence="3" key="1">
    <citation type="submission" date="2023-06" db="EMBL/GenBank/DDBJ databases">
        <title>Genomic analysis of the entomopathogenic nematode Steinernema hermaphroditum.</title>
        <authorList>
            <person name="Schwarz E.M."/>
            <person name="Heppert J.K."/>
            <person name="Baniya A."/>
            <person name="Schwartz H.T."/>
            <person name="Tan C.-H."/>
            <person name="Antoshechkin I."/>
            <person name="Sternberg P.W."/>
            <person name="Goodrich-Blair H."/>
            <person name="Dillman A.R."/>
        </authorList>
    </citation>
    <scope>NUCLEOTIDE SEQUENCE</scope>
    <source>
        <strain evidence="3">PS9179</strain>
        <tissue evidence="3">Whole animal</tissue>
    </source>
</reference>
<dbReference type="Proteomes" id="UP001175271">
    <property type="component" value="Unassembled WGS sequence"/>
</dbReference>
<evidence type="ECO:0000313" key="3">
    <source>
        <dbReference type="EMBL" id="KAK0413033.1"/>
    </source>
</evidence>
<name>A0AA39HVT8_9BILA</name>
<feature type="chain" id="PRO_5041387025" evidence="2">
    <location>
        <begin position="24"/>
        <end position="146"/>
    </location>
</feature>
<sequence>MESGLVLLASIVVAFAPIALVVCGKKKAASTPSKPPAKNAAGAAAKMPAAAKAPAVDLKPKQVPLNEKEAMIAKGQKKGAKDYPTMEDVVSDWSSSGSNGKKKEGTKKDKKSKKEKKSKKNEKSKNSSSKDNSKEDEKLDGKSDKN</sequence>
<feature type="signal peptide" evidence="2">
    <location>
        <begin position="1"/>
        <end position="23"/>
    </location>
</feature>
<feature type="region of interest" description="Disordered" evidence="1">
    <location>
        <begin position="26"/>
        <end position="146"/>
    </location>
</feature>
<protein>
    <submittedName>
        <fullName evidence="3">Uncharacterized protein</fullName>
    </submittedName>
</protein>
<organism evidence="3 4">
    <name type="scientific">Steinernema hermaphroditum</name>
    <dbReference type="NCBI Taxonomy" id="289476"/>
    <lineage>
        <taxon>Eukaryota</taxon>
        <taxon>Metazoa</taxon>
        <taxon>Ecdysozoa</taxon>
        <taxon>Nematoda</taxon>
        <taxon>Chromadorea</taxon>
        <taxon>Rhabditida</taxon>
        <taxon>Tylenchina</taxon>
        <taxon>Panagrolaimomorpha</taxon>
        <taxon>Strongyloidoidea</taxon>
        <taxon>Steinernematidae</taxon>
        <taxon>Steinernema</taxon>
    </lineage>
</organism>
<comment type="caution">
    <text evidence="3">The sequence shown here is derived from an EMBL/GenBank/DDBJ whole genome shotgun (WGS) entry which is preliminary data.</text>
</comment>
<evidence type="ECO:0000256" key="1">
    <source>
        <dbReference type="SAM" id="MobiDB-lite"/>
    </source>
</evidence>
<feature type="compositionally biased region" description="Basic residues" evidence="1">
    <location>
        <begin position="108"/>
        <end position="122"/>
    </location>
</feature>
<proteinExistence type="predicted"/>
<keyword evidence="2" id="KW-0732">Signal</keyword>
<keyword evidence="4" id="KW-1185">Reference proteome</keyword>
<dbReference type="AlphaFoldDB" id="A0AA39HVT8"/>
<dbReference type="EMBL" id="JAUCMV010000003">
    <property type="protein sequence ID" value="KAK0413033.1"/>
    <property type="molecule type" value="Genomic_DNA"/>
</dbReference>
<evidence type="ECO:0000256" key="2">
    <source>
        <dbReference type="SAM" id="SignalP"/>
    </source>
</evidence>
<gene>
    <name evidence="3" type="ORF">QR680_006556</name>
</gene>
<feature type="compositionally biased region" description="Basic and acidic residues" evidence="1">
    <location>
        <begin position="131"/>
        <end position="146"/>
    </location>
</feature>
<accession>A0AA39HVT8</accession>
<evidence type="ECO:0000313" key="4">
    <source>
        <dbReference type="Proteomes" id="UP001175271"/>
    </source>
</evidence>
<feature type="compositionally biased region" description="Low complexity" evidence="1">
    <location>
        <begin position="29"/>
        <end position="57"/>
    </location>
</feature>